<name>A0ABP7JBR7_9ACTN</name>
<sequence length="101" mass="11314">MNEQITRISEERLREAFDLLMRHVAAKNADGWIVIRNDAFWSVPVTSQSDVYSEPPELTIGTVSDAWRSLEAMVDDEGKVVGYGFVWLAEVIRAIGAESEA</sequence>
<accession>A0ABP7JBR7</accession>
<dbReference type="Proteomes" id="UP001500888">
    <property type="component" value="Unassembled WGS sequence"/>
</dbReference>
<gene>
    <name evidence="1" type="ORF">GCM10022226_73960</name>
</gene>
<evidence type="ECO:0000313" key="2">
    <source>
        <dbReference type="Proteomes" id="UP001500888"/>
    </source>
</evidence>
<dbReference type="RefSeq" id="WP_344951712.1">
    <property type="nucleotide sequence ID" value="NZ_BAAAZR010000044.1"/>
</dbReference>
<protein>
    <submittedName>
        <fullName evidence="1">Uncharacterized protein</fullName>
    </submittedName>
</protein>
<organism evidence="1 2">
    <name type="scientific">Sphaerisporangium flaviroseum</name>
    <dbReference type="NCBI Taxonomy" id="509199"/>
    <lineage>
        <taxon>Bacteria</taxon>
        <taxon>Bacillati</taxon>
        <taxon>Actinomycetota</taxon>
        <taxon>Actinomycetes</taxon>
        <taxon>Streptosporangiales</taxon>
        <taxon>Streptosporangiaceae</taxon>
        <taxon>Sphaerisporangium</taxon>
    </lineage>
</organism>
<comment type="caution">
    <text evidence="1">The sequence shown here is derived from an EMBL/GenBank/DDBJ whole genome shotgun (WGS) entry which is preliminary data.</text>
</comment>
<proteinExistence type="predicted"/>
<reference evidence="2" key="1">
    <citation type="journal article" date="2019" name="Int. J. Syst. Evol. Microbiol.">
        <title>The Global Catalogue of Microorganisms (GCM) 10K type strain sequencing project: providing services to taxonomists for standard genome sequencing and annotation.</title>
        <authorList>
            <consortium name="The Broad Institute Genomics Platform"/>
            <consortium name="The Broad Institute Genome Sequencing Center for Infectious Disease"/>
            <person name="Wu L."/>
            <person name="Ma J."/>
        </authorList>
    </citation>
    <scope>NUCLEOTIDE SEQUENCE [LARGE SCALE GENOMIC DNA]</scope>
    <source>
        <strain evidence="2">JCM 16908</strain>
    </source>
</reference>
<keyword evidence="2" id="KW-1185">Reference proteome</keyword>
<dbReference type="EMBL" id="BAAAZR010000044">
    <property type="protein sequence ID" value="GAA3840682.1"/>
    <property type="molecule type" value="Genomic_DNA"/>
</dbReference>
<evidence type="ECO:0000313" key="1">
    <source>
        <dbReference type="EMBL" id="GAA3840682.1"/>
    </source>
</evidence>